<name>A0ABV6Z6K9_UNCC1</name>
<feature type="compositionally biased region" description="Polar residues" evidence="2">
    <location>
        <begin position="50"/>
        <end position="74"/>
    </location>
</feature>
<feature type="coiled-coil region" evidence="1">
    <location>
        <begin position="89"/>
        <end position="159"/>
    </location>
</feature>
<organism evidence="4 5">
    <name type="scientific">candidate division CSSED10-310 bacterium</name>
    <dbReference type="NCBI Taxonomy" id="2855610"/>
    <lineage>
        <taxon>Bacteria</taxon>
        <taxon>Bacteria division CSSED10-310</taxon>
    </lineage>
</organism>
<reference evidence="4 5" key="1">
    <citation type="submission" date="2024-09" db="EMBL/GenBank/DDBJ databases">
        <title>Laminarin stimulates single cell rates of sulfate reduction while oxygen inhibits transcriptomic activity in coastal marine sediment.</title>
        <authorList>
            <person name="Lindsay M."/>
            <person name="Orcutt B."/>
            <person name="Emerson D."/>
            <person name="Stepanauskas R."/>
            <person name="D'Angelo T."/>
        </authorList>
    </citation>
    <scope>NUCLEOTIDE SEQUENCE [LARGE SCALE GENOMIC DNA]</scope>
    <source>
        <strain evidence="4">SAG AM-311-K15</strain>
    </source>
</reference>
<keyword evidence="3" id="KW-0472">Membrane</keyword>
<dbReference type="EMBL" id="JBHPBY010000674">
    <property type="protein sequence ID" value="MFC1853996.1"/>
    <property type="molecule type" value="Genomic_DNA"/>
</dbReference>
<sequence>MTKEQESATDDVPQKSNRLNLALMLILLIMSVVLVLYVMTIMKQESNVEGNQGLDTQKSGTTANKSTGISQDQGIQEAHDENNQKSAIMAEVIRQATKAREEYYQLEQEAEQIKRDIELAEMAVNGAEYDDEAELDADVDTHEKEYQRLREERLRNEQKEYMADFTETLYEIDRSIYRCETMGAYYYQAMKNAIKQVGAYQIGLRRQRELFEKNDTIATLKDEKQEIEEKLERLDRKYTHPLLDHEGLHEKLKEYVEIYREYYELVIDPYSALSNADSYHSYKNLSNALKKKGRNVKREINDLY</sequence>
<dbReference type="Proteomes" id="UP001594351">
    <property type="component" value="Unassembled WGS sequence"/>
</dbReference>
<feature type="coiled-coil region" evidence="1">
    <location>
        <begin position="210"/>
        <end position="237"/>
    </location>
</feature>
<keyword evidence="3" id="KW-1133">Transmembrane helix</keyword>
<keyword evidence="3" id="KW-0812">Transmembrane</keyword>
<comment type="caution">
    <text evidence="4">The sequence shown here is derived from an EMBL/GenBank/DDBJ whole genome shotgun (WGS) entry which is preliminary data.</text>
</comment>
<proteinExistence type="predicted"/>
<accession>A0ABV6Z6K9</accession>
<gene>
    <name evidence="4" type="ORF">ACFL27_27745</name>
</gene>
<protein>
    <submittedName>
        <fullName evidence="4">Uncharacterized protein</fullName>
    </submittedName>
</protein>
<evidence type="ECO:0000313" key="4">
    <source>
        <dbReference type="EMBL" id="MFC1853996.1"/>
    </source>
</evidence>
<evidence type="ECO:0000256" key="3">
    <source>
        <dbReference type="SAM" id="Phobius"/>
    </source>
</evidence>
<evidence type="ECO:0000256" key="1">
    <source>
        <dbReference type="SAM" id="Coils"/>
    </source>
</evidence>
<evidence type="ECO:0000313" key="5">
    <source>
        <dbReference type="Proteomes" id="UP001594351"/>
    </source>
</evidence>
<keyword evidence="5" id="KW-1185">Reference proteome</keyword>
<evidence type="ECO:0000256" key="2">
    <source>
        <dbReference type="SAM" id="MobiDB-lite"/>
    </source>
</evidence>
<keyword evidence="1" id="KW-0175">Coiled coil</keyword>
<feature type="transmembrane region" description="Helical" evidence="3">
    <location>
        <begin position="21"/>
        <end position="42"/>
    </location>
</feature>
<feature type="region of interest" description="Disordered" evidence="2">
    <location>
        <begin position="50"/>
        <end position="83"/>
    </location>
</feature>